<organism evidence="3 4">
    <name type="scientific">Bradyrhizobium lablabi</name>
    <dbReference type="NCBI Taxonomy" id="722472"/>
    <lineage>
        <taxon>Bacteria</taxon>
        <taxon>Pseudomonadati</taxon>
        <taxon>Pseudomonadota</taxon>
        <taxon>Alphaproteobacteria</taxon>
        <taxon>Hyphomicrobiales</taxon>
        <taxon>Nitrobacteraceae</taxon>
        <taxon>Bradyrhizobium</taxon>
    </lineage>
</organism>
<protein>
    <submittedName>
        <fullName evidence="3">Cupin domain-containing protein</fullName>
    </submittedName>
</protein>
<dbReference type="OrthoDB" id="8447070at2"/>
<accession>A0A1M6IB20</accession>
<dbReference type="InterPro" id="IPR014710">
    <property type="entry name" value="RmlC-like_jellyroll"/>
</dbReference>
<name>A0A1M6IB20_9BRAD</name>
<dbReference type="PANTHER" id="PTHR38599:SF1">
    <property type="entry name" value="CUPIN DOMAIN PROTEIN (AFU_ORTHOLOGUE AFUA_3G13620)"/>
    <property type="match status" value="1"/>
</dbReference>
<reference evidence="3 4" key="1">
    <citation type="submission" date="2016-11" db="EMBL/GenBank/DDBJ databases">
        <authorList>
            <person name="Jaros S."/>
            <person name="Januszkiewicz K."/>
            <person name="Wedrychowicz H."/>
        </authorList>
    </citation>
    <scope>NUCLEOTIDE SEQUENCE [LARGE SCALE GENOMIC DNA]</scope>
    <source>
        <strain evidence="3 4">GAS499</strain>
    </source>
</reference>
<feature type="signal peptide" evidence="1">
    <location>
        <begin position="1"/>
        <end position="23"/>
    </location>
</feature>
<evidence type="ECO:0000256" key="1">
    <source>
        <dbReference type="SAM" id="SignalP"/>
    </source>
</evidence>
<sequence length="129" mass="13541">MTKYTALGALVGVSLLVSATSHAQSSKRTELTKGDLTGTNMEIVVGTVEVPPGASGVLHTHPGDEAYYIIDGATALLPDGKQINFEPGVARINVRDVPHGAFQVIGDKTLKLLTVHIVDKGKPMTVPVK</sequence>
<dbReference type="Proteomes" id="UP000189935">
    <property type="component" value="Chromosome I"/>
</dbReference>
<feature type="chain" id="PRO_5013246210" evidence="1">
    <location>
        <begin position="24"/>
        <end position="129"/>
    </location>
</feature>
<feature type="domain" description="Cupin type-2" evidence="2">
    <location>
        <begin position="47"/>
        <end position="115"/>
    </location>
</feature>
<dbReference type="InterPro" id="IPR011051">
    <property type="entry name" value="RmlC_Cupin_sf"/>
</dbReference>
<evidence type="ECO:0000259" key="2">
    <source>
        <dbReference type="Pfam" id="PF07883"/>
    </source>
</evidence>
<dbReference type="PANTHER" id="PTHR38599">
    <property type="entry name" value="CUPIN DOMAIN PROTEIN (AFU_ORTHOLOGUE AFUA_3G13620)"/>
    <property type="match status" value="1"/>
</dbReference>
<evidence type="ECO:0000313" key="3">
    <source>
        <dbReference type="EMBL" id="SHJ31659.1"/>
    </source>
</evidence>
<dbReference type="EMBL" id="LT670844">
    <property type="protein sequence ID" value="SHJ31659.1"/>
    <property type="molecule type" value="Genomic_DNA"/>
</dbReference>
<dbReference type="SUPFAM" id="SSF51182">
    <property type="entry name" value="RmlC-like cupins"/>
    <property type="match status" value="1"/>
</dbReference>
<keyword evidence="1" id="KW-0732">Signal</keyword>
<proteinExistence type="predicted"/>
<dbReference type="Pfam" id="PF07883">
    <property type="entry name" value="Cupin_2"/>
    <property type="match status" value="1"/>
</dbReference>
<evidence type="ECO:0000313" key="4">
    <source>
        <dbReference type="Proteomes" id="UP000189935"/>
    </source>
</evidence>
<dbReference type="AlphaFoldDB" id="A0A1M6IB20"/>
<dbReference type="RefSeq" id="WP_079536287.1">
    <property type="nucleotide sequence ID" value="NZ_LT670844.1"/>
</dbReference>
<dbReference type="Gene3D" id="2.60.120.10">
    <property type="entry name" value="Jelly Rolls"/>
    <property type="match status" value="1"/>
</dbReference>
<dbReference type="InterPro" id="IPR013096">
    <property type="entry name" value="Cupin_2"/>
</dbReference>
<gene>
    <name evidence="3" type="ORF">SAMN05444159_0287</name>
</gene>